<sequence>MAAVYWLTTWQPEAEGKYGKLWGKKGNYDGKREILRDKGNSKHVTLKSDYNPTSRSLEINLWGKLSYHRVRKYTDTKHPLISLTPAPHANPRLGTDSPVSSTANSSTRNREYTMDVIRHEASYQERTQPVRDRDIHINGQQPSEDIRAALDSEVLRADEGEARSVWSSAGMKGLGETGDPRENPPTSGTIHTCENPKATQPGIEPGSPRWEVSTLTTTPPRPQKDPNPEPPGSRHKWFTTSEEDVKAWPGEKHEPLSLVRTSAGASLIAALSSRRAGDRYAPSFGNVTRDEASPRSIRQPFCLVGFGPPPETRSCPPGCSTRGAFQNVTPRVKCVCARVCARVCACVRACARVCARVCACACVRVCVRFYSDKILREIALEFWDTGESEYQRKVYSQMAKKASCRIVIVRSRNSKPKGIWRLSVFCIYGLNSVFRHYGLPFRIYTAHLRKTLCKYTDIFDSAIILVSWSAILHSLTKQARCSDGRIQMRERGGGDGMINKGGGDAELAALSEHHSLLPEVSGRDEVDMSPRQKAVYSTKTDCKKLVCGREKLKSVSDSASRQLLKYPGISHQLATLEYEKRRGKTGVHGKDEHFWKPCLRSACMHVGYSSALCKINIATGLVALFICRSSEIVRLLENYGEDSLNPRWRGVSGLNLNYKVGVHDVHQPHAVWHTAGVRTARSYRCEHKPWPCPAPYTTLTSLQAVRTQDAEAINTTRPPAINYRRFISGGLSPAAWSQRGLPPDFRKWESCRTIRSSAAPYSPHCTLTLDVKIRRNLFTPVQWGSSLKITYNNLTAPPRQQQNPATFLTLQNPATFLTLQNPATFLTLQNPATFLTLQNPATFLTLQNPATFLTLQNPATFLTLQNPATFLTLQNPATFLTLQNPAMFLTLHNRRDSLTILRHCDIPEKSISPRFTLIGSQDFDVKSRPDISTHSLRRRSLNYLRMCRLLFGRGVDVVRNIDTRPNGAKVTTSTTETHQLRRLVPQLALPVIKPDPSLLARHLKASMLQQFLNLQTDAITIDISSVHDTWQRLHNEPEKTIRACTFFKSVPIHREPITATCSFARFPLSAGEAQIRSVPQGQPYRFHEHKSTTAAFAANFMAIEGR</sequence>
<protein>
    <submittedName>
        <fullName evidence="2">Uncharacterized protein</fullName>
    </submittedName>
</protein>
<feature type="compositionally biased region" description="Polar residues" evidence="1">
    <location>
        <begin position="97"/>
        <end position="107"/>
    </location>
</feature>
<comment type="caution">
    <text evidence="2">The sequence shown here is derived from an EMBL/GenBank/DDBJ whole genome shotgun (WGS) entry which is preliminary data.</text>
</comment>
<accession>A0ABQ9GDN7</accession>
<feature type="region of interest" description="Disordered" evidence="1">
    <location>
        <begin position="82"/>
        <end position="108"/>
    </location>
</feature>
<evidence type="ECO:0000256" key="1">
    <source>
        <dbReference type="SAM" id="MobiDB-lite"/>
    </source>
</evidence>
<keyword evidence="3" id="KW-1185">Reference proteome</keyword>
<organism evidence="2 3">
    <name type="scientific">Dryococelus australis</name>
    <dbReference type="NCBI Taxonomy" id="614101"/>
    <lineage>
        <taxon>Eukaryota</taxon>
        <taxon>Metazoa</taxon>
        <taxon>Ecdysozoa</taxon>
        <taxon>Arthropoda</taxon>
        <taxon>Hexapoda</taxon>
        <taxon>Insecta</taxon>
        <taxon>Pterygota</taxon>
        <taxon>Neoptera</taxon>
        <taxon>Polyneoptera</taxon>
        <taxon>Phasmatodea</taxon>
        <taxon>Verophasmatodea</taxon>
        <taxon>Anareolatae</taxon>
        <taxon>Phasmatidae</taxon>
        <taxon>Eurycanthinae</taxon>
        <taxon>Dryococelus</taxon>
    </lineage>
</organism>
<dbReference type="Proteomes" id="UP001159363">
    <property type="component" value="Chromosome 12"/>
</dbReference>
<gene>
    <name evidence="2" type="ORF">PR048_029538</name>
</gene>
<dbReference type="EMBL" id="JARBHB010000013">
    <property type="protein sequence ID" value="KAJ8870515.1"/>
    <property type="molecule type" value="Genomic_DNA"/>
</dbReference>
<name>A0ABQ9GDN7_9NEOP</name>
<reference evidence="2 3" key="1">
    <citation type="submission" date="2023-02" db="EMBL/GenBank/DDBJ databases">
        <title>LHISI_Scaffold_Assembly.</title>
        <authorList>
            <person name="Stuart O.P."/>
            <person name="Cleave R."/>
            <person name="Magrath M.J.L."/>
            <person name="Mikheyev A.S."/>
        </authorList>
    </citation>
    <scope>NUCLEOTIDE SEQUENCE [LARGE SCALE GENOMIC DNA]</scope>
    <source>
        <strain evidence="2">Daus_M_001</strain>
        <tissue evidence="2">Leg muscle</tissue>
    </source>
</reference>
<evidence type="ECO:0000313" key="2">
    <source>
        <dbReference type="EMBL" id="KAJ8870515.1"/>
    </source>
</evidence>
<feature type="region of interest" description="Disordered" evidence="1">
    <location>
        <begin position="160"/>
        <end position="237"/>
    </location>
</feature>
<evidence type="ECO:0000313" key="3">
    <source>
        <dbReference type="Proteomes" id="UP001159363"/>
    </source>
</evidence>
<proteinExistence type="predicted"/>